<reference evidence="3" key="2">
    <citation type="journal article" date="2018" name="Nat. Commun.">
        <title>Extreme sensitivity to ultraviolet light in the fungal pathogen causing white-nose syndrome of bats.</title>
        <authorList>
            <person name="Palmer J.M."/>
            <person name="Drees K.P."/>
            <person name="Foster J.T."/>
            <person name="Lindner D.L."/>
        </authorList>
    </citation>
    <scope>NUCLEOTIDE SEQUENCE [LARGE SCALE GENOMIC DNA]</scope>
    <source>
        <strain evidence="3">UAMH 10579</strain>
    </source>
</reference>
<sequence>MRPALLRPLRRLSPGRPYTTTKPPSPTPAPATPPDTSTRTRLNKLLDRTPKFLHPYTNGLRNAPVSHIISFLILHELTAIIPLIGLSAAFHYSEWTPEWMRERGEEYEGRFRRYFGRKGWFGVEAVGDGGVAASGVDGVAEGEGMKAEGGGGGVRIVMEVATAYAVTKVLLPVRIVGSVWATPWFARVVVGRFKRLGGLGR</sequence>
<proteinExistence type="predicted"/>
<dbReference type="GO" id="GO:0005739">
    <property type="term" value="C:mitochondrion"/>
    <property type="evidence" value="ECO:0007669"/>
    <property type="project" value="TreeGrafter"/>
</dbReference>
<dbReference type="Proteomes" id="UP000091956">
    <property type="component" value="Unassembled WGS sequence"/>
</dbReference>
<dbReference type="RefSeq" id="XP_018125069.1">
    <property type="nucleotide sequence ID" value="XM_018280056.2"/>
</dbReference>
<reference evidence="2 3" key="1">
    <citation type="submission" date="2016-03" db="EMBL/GenBank/DDBJ databases">
        <title>Comparative genomics of Pseudogymnoascus destructans, the fungus causing white-nose syndrome of bats.</title>
        <authorList>
            <person name="Palmer J.M."/>
            <person name="Drees K.P."/>
            <person name="Foster J.T."/>
            <person name="Lindner D.L."/>
        </authorList>
    </citation>
    <scope>NUCLEOTIDE SEQUENCE [LARGE SCALE GENOMIC DNA]</scope>
    <source>
        <strain evidence="2 3">UAMH 10579</strain>
    </source>
</reference>
<organism evidence="2 3">
    <name type="scientific">Pseudogymnoascus verrucosus</name>
    <dbReference type="NCBI Taxonomy" id="342668"/>
    <lineage>
        <taxon>Eukaryota</taxon>
        <taxon>Fungi</taxon>
        <taxon>Dikarya</taxon>
        <taxon>Ascomycota</taxon>
        <taxon>Pezizomycotina</taxon>
        <taxon>Leotiomycetes</taxon>
        <taxon>Thelebolales</taxon>
        <taxon>Thelebolaceae</taxon>
        <taxon>Pseudogymnoascus</taxon>
    </lineage>
</organism>
<evidence type="ECO:0000313" key="2">
    <source>
        <dbReference type="EMBL" id="OBT91336.1"/>
    </source>
</evidence>
<dbReference type="AlphaFoldDB" id="A0A1B8G678"/>
<dbReference type="PANTHER" id="PTHR28002:SF1">
    <property type="entry name" value="MIOREX COMPLEX COMPONENT 11"/>
    <property type="match status" value="1"/>
</dbReference>
<keyword evidence="3" id="KW-1185">Reference proteome</keyword>
<gene>
    <name evidence="2" type="ORF">VE01_10663</name>
</gene>
<accession>A0A1B8G678</accession>
<feature type="compositionally biased region" description="Low complexity" evidence="1">
    <location>
        <begin position="1"/>
        <end position="22"/>
    </location>
</feature>
<dbReference type="OrthoDB" id="5580261at2759"/>
<name>A0A1B8G678_9PEZI</name>
<protein>
    <submittedName>
        <fullName evidence="2">Uncharacterized protein</fullName>
    </submittedName>
</protein>
<dbReference type="Pfam" id="PF10306">
    <property type="entry name" value="FLILHELTA"/>
    <property type="match status" value="1"/>
</dbReference>
<dbReference type="InterPro" id="IPR018811">
    <property type="entry name" value="MRX11"/>
</dbReference>
<feature type="compositionally biased region" description="Pro residues" evidence="1">
    <location>
        <begin position="23"/>
        <end position="33"/>
    </location>
</feature>
<dbReference type="GeneID" id="28844049"/>
<dbReference type="EMBL" id="KV460305">
    <property type="protein sequence ID" value="OBT91336.1"/>
    <property type="molecule type" value="Genomic_DNA"/>
</dbReference>
<evidence type="ECO:0000313" key="3">
    <source>
        <dbReference type="Proteomes" id="UP000091956"/>
    </source>
</evidence>
<evidence type="ECO:0000256" key="1">
    <source>
        <dbReference type="SAM" id="MobiDB-lite"/>
    </source>
</evidence>
<dbReference type="PANTHER" id="PTHR28002">
    <property type="entry name" value="MIOREX COMPLEX COMPONENT 11"/>
    <property type="match status" value="1"/>
</dbReference>
<dbReference type="STRING" id="342668.A0A1B8G678"/>
<feature type="region of interest" description="Disordered" evidence="1">
    <location>
        <begin position="1"/>
        <end position="40"/>
    </location>
</feature>